<keyword evidence="8" id="KW-0464">Manganese</keyword>
<keyword evidence="6" id="KW-0692">RNA repair</keyword>
<dbReference type="InterPro" id="IPR052915">
    <property type="entry name" value="RtcB-like"/>
</dbReference>
<accession>A0A5C5ZEA3</accession>
<proteinExistence type="predicted"/>
<dbReference type="PANTHER" id="PTHR43749">
    <property type="entry name" value="RNA-SPLICING LIGASE RTCB"/>
    <property type="match status" value="1"/>
</dbReference>
<evidence type="ECO:0000256" key="11">
    <source>
        <dbReference type="PIRSR" id="PIRSR601233-2"/>
    </source>
</evidence>
<evidence type="ECO:0000256" key="7">
    <source>
        <dbReference type="ARBA" id="ARBA00023134"/>
    </source>
</evidence>
<evidence type="ECO:0000256" key="1">
    <source>
        <dbReference type="ARBA" id="ARBA00001936"/>
    </source>
</evidence>
<evidence type="ECO:0000256" key="6">
    <source>
        <dbReference type="ARBA" id="ARBA00022800"/>
    </source>
</evidence>
<gene>
    <name evidence="12" type="primary">rtcB_1</name>
    <name evidence="12" type="ORF">Pla123a_03020</name>
</gene>
<name>A0A5C5ZEA3_9BACT</name>
<keyword evidence="4" id="KW-0479">Metal-binding</keyword>
<comment type="catalytic activity">
    <reaction evidence="9">
        <text>a 3'-end 3'-phospho-ribonucleotide-RNA + a 5'-end dephospho-ribonucleoside-RNA + GTP = a ribonucleotidyl-ribonucleotide-RNA + GMP + diphosphate</text>
        <dbReference type="Rhea" id="RHEA:68076"/>
        <dbReference type="Rhea" id="RHEA-COMP:10463"/>
        <dbReference type="Rhea" id="RHEA-COMP:13936"/>
        <dbReference type="Rhea" id="RHEA-COMP:17355"/>
        <dbReference type="ChEBI" id="CHEBI:33019"/>
        <dbReference type="ChEBI" id="CHEBI:37565"/>
        <dbReference type="ChEBI" id="CHEBI:58115"/>
        <dbReference type="ChEBI" id="CHEBI:83062"/>
        <dbReference type="ChEBI" id="CHEBI:138284"/>
        <dbReference type="ChEBI" id="CHEBI:173118"/>
        <dbReference type="EC" id="6.5.1.8"/>
    </reaction>
</comment>
<keyword evidence="5 11" id="KW-0547">Nucleotide-binding</keyword>
<keyword evidence="7 11" id="KW-0342">GTP-binding</keyword>
<dbReference type="GO" id="GO:0006396">
    <property type="term" value="P:RNA processing"/>
    <property type="evidence" value="ECO:0007669"/>
    <property type="project" value="InterPro"/>
</dbReference>
<dbReference type="GO" id="GO:0042245">
    <property type="term" value="P:RNA repair"/>
    <property type="evidence" value="ECO:0007669"/>
    <property type="project" value="UniProtKB-KW"/>
</dbReference>
<dbReference type="Gene3D" id="3.90.1860.10">
    <property type="entry name" value="tRNA-splicing ligase RtcB"/>
    <property type="match status" value="1"/>
</dbReference>
<evidence type="ECO:0000256" key="8">
    <source>
        <dbReference type="ARBA" id="ARBA00023211"/>
    </source>
</evidence>
<protein>
    <recommendedName>
        <fullName evidence="2">3'-phosphate/5'-hydroxy nucleic acid ligase</fullName>
        <ecNumber evidence="2">6.5.1.8</ecNumber>
    </recommendedName>
</protein>
<dbReference type="GO" id="GO:0170057">
    <property type="term" value="F:RNA ligase (GTP) activity"/>
    <property type="evidence" value="ECO:0007669"/>
    <property type="project" value="UniProtKB-EC"/>
</dbReference>
<dbReference type="EC" id="6.5.1.8" evidence="2"/>
<feature type="binding site" evidence="11">
    <location>
        <begin position="208"/>
        <end position="211"/>
    </location>
    <ligand>
        <name>GMP</name>
        <dbReference type="ChEBI" id="CHEBI:58115"/>
    </ligand>
</feature>
<comment type="cofactor">
    <cofactor evidence="1">
        <name>Mn(2+)</name>
        <dbReference type="ChEBI" id="CHEBI:29035"/>
    </cofactor>
</comment>
<keyword evidence="3 12" id="KW-0436">Ligase</keyword>
<dbReference type="GO" id="GO:0003909">
    <property type="term" value="F:DNA ligase activity"/>
    <property type="evidence" value="ECO:0007669"/>
    <property type="project" value="TreeGrafter"/>
</dbReference>
<dbReference type="Proteomes" id="UP000318478">
    <property type="component" value="Unassembled WGS sequence"/>
</dbReference>
<dbReference type="InterPro" id="IPR001233">
    <property type="entry name" value="RtcB"/>
</dbReference>
<feature type="binding site" evidence="11">
    <location>
        <begin position="233"/>
        <end position="236"/>
    </location>
    <ligand>
        <name>GMP</name>
        <dbReference type="ChEBI" id="CHEBI:58115"/>
    </ligand>
</feature>
<reference evidence="12 13" key="1">
    <citation type="submission" date="2019-02" db="EMBL/GenBank/DDBJ databases">
        <title>Deep-cultivation of Planctomycetes and their phenomic and genomic characterization uncovers novel biology.</title>
        <authorList>
            <person name="Wiegand S."/>
            <person name="Jogler M."/>
            <person name="Boedeker C."/>
            <person name="Pinto D."/>
            <person name="Vollmers J."/>
            <person name="Rivas-Marin E."/>
            <person name="Kohn T."/>
            <person name="Peeters S.H."/>
            <person name="Heuer A."/>
            <person name="Rast P."/>
            <person name="Oberbeckmann S."/>
            <person name="Bunk B."/>
            <person name="Jeske O."/>
            <person name="Meyerdierks A."/>
            <person name="Storesund J.E."/>
            <person name="Kallscheuer N."/>
            <person name="Luecker S."/>
            <person name="Lage O.M."/>
            <person name="Pohl T."/>
            <person name="Merkel B.J."/>
            <person name="Hornburger P."/>
            <person name="Mueller R.-W."/>
            <person name="Bruemmer F."/>
            <person name="Labrenz M."/>
            <person name="Spormann A.M."/>
            <person name="Op Den Camp H."/>
            <person name="Overmann J."/>
            <person name="Amann R."/>
            <person name="Jetten M.S.M."/>
            <person name="Mascher T."/>
            <person name="Medema M.H."/>
            <person name="Devos D.P."/>
            <person name="Kaster A.-K."/>
            <person name="Ovreas L."/>
            <person name="Rohde M."/>
            <person name="Galperin M.Y."/>
            <person name="Jogler C."/>
        </authorList>
    </citation>
    <scope>NUCLEOTIDE SEQUENCE [LARGE SCALE GENOMIC DNA]</scope>
    <source>
        <strain evidence="12 13">Pla123a</strain>
    </source>
</reference>
<dbReference type="RefSeq" id="WP_146583755.1">
    <property type="nucleotide sequence ID" value="NZ_SJPO01000001.1"/>
</dbReference>
<evidence type="ECO:0000256" key="4">
    <source>
        <dbReference type="ARBA" id="ARBA00022723"/>
    </source>
</evidence>
<evidence type="ECO:0000256" key="2">
    <source>
        <dbReference type="ARBA" id="ARBA00012726"/>
    </source>
</evidence>
<evidence type="ECO:0000256" key="10">
    <source>
        <dbReference type="PIRSR" id="PIRSR601233-1"/>
    </source>
</evidence>
<feature type="active site" description="GMP-histidine intermediate" evidence="10">
    <location>
        <position position="233"/>
    </location>
</feature>
<evidence type="ECO:0000256" key="3">
    <source>
        <dbReference type="ARBA" id="ARBA00022598"/>
    </source>
</evidence>
<dbReference type="SUPFAM" id="SSF103365">
    <property type="entry name" value="Hypothetical protein PH1602"/>
    <property type="match status" value="1"/>
</dbReference>
<sequence length="308" mass="33373">MKLTNLSAEPTGKLHSWLPTDLEAEEVVFLPDACPGKSPLPTGTAVLTHQPDWRRFAVSDCGCGMRLLRSGLAPGELDQRRWDAVADRLRRNRGRLGDLGGGNHFLDALEPYDDGPLSFLVHTGSRNESGHVDDLVGSPDRFDAEFDRNVDWACDNRAAVHDALEAEFGPLELVLDLPHNTYERLADGGAVIRKGSVRVEPGDLTVLPSHMAGDVALVRATAAVAGTLDSMSHGTGRSMSRADCKPLAEQYDFAALRARGLLPTGLADASLRTDGPFAYRDLDDCLRLIDGYVETVARYAVVGYMGHL</sequence>
<dbReference type="PANTHER" id="PTHR43749:SF2">
    <property type="entry name" value="RNA-SPLICING LIGASE RTCB"/>
    <property type="match status" value="1"/>
</dbReference>
<evidence type="ECO:0000313" key="13">
    <source>
        <dbReference type="Proteomes" id="UP000318478"/>
    </source>
</evidence>
<dbReference type="GO" id="GO:0006281">
    <property type="term" value="P:DNA repair"/>
    <property type="evidence" value="ECO:0007669"/>
    <property type="project" value="TreeGrafter"/>
</dbReference>
<dbReference type="Pfam" id="PF01139">
    <property type="entry name" value="RtcB"/>
    <property type="match status" value="1"/>
</dbReference>
<evidence type="ECO:0000256" key="9">
    <source>
        <dbReference type="ARBA" id="ARBA00047746"/>
    </source>
</evidence>
<keyword evidence="13" id="KW-1185">Reference proteome</keyword>
<dbReference type="OrthoDB" id="9802323at2"/>
<dbReference type="GO" id="GO:0005525">
    <property type="term" value="F:GTP binding"/>
    <property type="evidence" value="ECO:0007669"/>
    <property type="project" value="UniProtKB-KW"/>
</dbReference>
<dbReference type="GO" id="GO:0030145">
    <property type="term" value="F:manganese ion binding"/>
    <property type="evidence" value="ECO:0007669"/>
    <property type="project" value="TreeGrafter"/>
</dbReference>
<dbReference type="InterPro" id="IPR036025">
    <property type="entry name" value="RtcB-like_sf"/>
</dbReference>
<evidence type="ECO:0000313" key="12">
    <source>
        <dbReference type="EMBL" id="TWT85495.1"/>
    </source>
</evidence>
<evidence type="ECO:0000256" key="5">
    <source>
        <dbReference type="ARBA" id="ARBA00022741"/>
    </source>
</evidence>
<comment type="caution">
    <text evidence="12">The sequence shown here is derived from an EMBL/GenBank/DDBJ whole genome shotgun (WGS) entry which is preliminary data.</text>
</comment>
<dbReference type="AlphaFoldDB" id="A0A5C5ZEA3"/>
<dbReference type="EMBL" id="SJPO01000001">
    <property type="protein sequence ID" value="TWT85495.1"/>
    <property type="molecule type" value="Genomic_DNA"/>
</dbReference>
<organism evidence="12 13">
    <name type="scientific">Posidoniimonas polymericola</name>
    <dbReference type="NCBI Taxonomy" id="2528002"/>
    <lineage>
        <taxon>Bacteria</taxon>
        <taxon>Pseudomonadati</taxon>
        <taxon>Planctomycetota</taxon>
        <taxon>Planctomycetia</taxon>
        <taxon>Pirellulales</taxon>
        <taxon>Lacipirellulaceae</taxon>
        <taxon>Posidoniimonas</taxon>
    </lineage>
</organism>